<reference evidence="2 3" key="1">
    <citation type="submission" date="2020-08" db="EMBL/GenBank/DDBJ databases">
        <title>Genomic Encyclopedia of Type Strains, Phase IV (KMG-IV): sequencing the most valuable type-strain genomes for metagenomic binning, comparative biology and taxonomic classification.</title>
        <authorList>
            <person name="Goeker M."/>
        </authorList>
    </citation>
    <scope>NUCLEOTIDE SEQUENCE [LARGE SCALE GENOMIC DNA]</scope>
    <source>
        <strain evidence="2 3">DSM 103377</strain>
    </source>
</reference>
<accession>A0A840WRA3</accession>
<proteinExistence type="predicted"/>
<feature type="chain" id="PRO_5032349291" evidence="1">
    <location>
        <begin position="22"/>
        <end position="145"/>
    </location>
</feature>
<organism evidence="2 3">
    <name type="scientific">Rubricella aquisinus</name>
    <dbReference type="NCBI Taxonomy" id="2028108"/>
    <lineage>
        <taxon>Bacteria</taxon>
        <taxon>Pseudomonadati</taxon>
        <taxon>Pseudomonadota</taxon>
        <taxon>Alphaproteobacteria</taxon>
        <taxon>Rhodobacterales</taxon>
        <taxon>Paracoccaceae</taxon>
        <taxon>Rubricella</taxon>
    </lineage>
</organism>
<gene>
    <name evidence="2" type="ORF">FHS89_002228</name>
</gene>
<dbReference type="Proteomes" id="UP000553766">
    <property type="component" value="Unassembled WGS sequence"/>
</dbReference>
<dbReference type="AlphaFoldDB" id="A0A840WRA3"/>
<sequence>MRTLFLSALSAAVLIALPSAATSVPLETGDRPYTNEEWLDLADGQTVYYFLNGQFYGREYYFPDSRFARFQHVSGVCLDGTWEYRETDQAFCFFWPTNTSCFLHVLRGEEIIVLPTEPDDNGDYTMQTVGTIVPGGFDCQSGATS</sequence>
<keyword evidence="3" id="KW-1185">Reference proteome</keyword>
<keyword evidence="1" id="KW-0732">Signal</keyword>
<protein>
    <submittedName>
        <fullName evidence="2">Uncharacterized protein</fullName>
    </submittedName>
</protein>
<evidence type="ECO:0000256" key="1">
    <source>
        <dbReference type="SAM" id="SignalP"/>
    </source>
</evidence>
<comment type="caution">
    <text evidence="2">The sequence shown here is derived from an EMBL/GenBank/DDBJ whole genome shotgun (WGS) entry which is preliminary data.</text>
</comment>
<dbReference type="RefSeq" id="WP_184011579.1">
    <property type="nucleotide sequence ID" value="NZ_JACIJS010000006.1"/>
</dbReference>
<evidence type="ECO:0000313" key="2">
    <source>
        <dbReference type="EMBL" id="MBB5516202.1"/>
    </source>
</evidence>
<dbReference type="EMBL" id="JACIJS010000006">
    <property type="protein sequence ID" value="MBB5516202.1"/>
    <property type="molecule type" value="Genomic_DNA"/>
</dbReference>
<evidence type="ECO:0000313" key="3">
    <source>
        <dbReference type="Proteomes" id="UP000553766"/>
    </source>
</evidence>
<name>A0A840WRA3_9RHOB</name>
<feature type="signal peptide" evidence="1">
    <location>
        <begin position="1"/>
        <end position="21"/>
    </location>
</feature>